<sequence>MEEIQLVSNPKTNYDSEEEENDSYLSLKPKYFYNQTKNKRNFFQIDRFKTKIVPQLKSDFKISKQAFQSMTGLPQTNTLTKKKKKNQMIFCSQLQTLKQAYPYSGFYQPSTNTKNSPKLL</sequence>
<organism evidence="2 3">
    <name type="scientific">Anaeramoeba flamelloides</name>
    <dbReference type="NCBI Taxonomy" id="1746091"/>
    <lineage>
        <taxon>Eukaryota</taxon>
        <taxon>Metamonada</taxon>
        <taxon>Anaeramoebidae</taxon>
        <taxon>Anaeramoeba</taxon>
    </lineage>
</organism>
<evidence type="ECO:0000313" key="2">
    <source>
        <dbReference type="EMBL" id="KAJ3428943.1"/>
    </source>
</evidence>
<comment type="caution">
    <text evidence="2">The sequence shown here is derived from an EMBL/GenBank/DDBJ whole genome shotgun (WGS) entry which is preliminary data.</text>
</comment>
<evidence type="ECO:0008006" key="4">
    <source>
        <dbReference type="Google" id="ProtNLM"/>
    </source>
</evidence>
<dbReference type="Proteomes" id="UP001146793">
    <property type="component" value="Unassembled WGS sequence"/>
</dbReference>
<dbReference type="AlphaFoldDB" id="A0AAV7YMT7"/>
<reference evidence="2" key="1">
    <citation type="submission" date="2022-08" db="EMBL/GenBank/DDBJ databases">
        <title>Novel sulphate-reducing endosymbionts in the free-living metamonad Anaeramoeba.</title>
        <authorList>
            <person name="Jerlstrom-Hultqvist J."/>
            <person name="Cepicka I."/>
            <person name="Gallot-Lavallee L."/>
            <person name="Salas-Leiva D."/>
            <person name="Curtis B.A."/>
            <person name="Zahonova K."/>
            <person name="Pipaliya S."/>
            <person name="Dacks J."/>
            <person name="Roger A.J."/>
        </authorList>
    </citation>
    <scope>NUCLEOTIDE SEQUENCE</scope>
    <source>
        <strain evidence="2">Busselton2</strain>
    </source>
</reference>
<accession>A0AAV7YMT7</accession>
<feature type="region of interest" description="Disordered" evidence="1">
    <location>
        <begin position="1"/>
        <end position="20"/>
    </location>
</feature>
<feature type="compositionally biased region" description="Polar residues" evidence="1">
    <location>
        <begin position="1"/>
        <end position="13"/>
    </location>
</feature>
<evidence type="ECO:0000313" key="3">
    <source>
        <dbReference type="Proteomes" id="UP001146793"/>
    </source>
</evidence>
<name>A0AAV7YMT7_9EUKA</name>
<proteinExistence type="predicted"/>
<protein>
    <recommendedName>
        <fullName evidence="4">Ribosomal protein S18</fullName>
    </recommendedName>
</protein>
<gene>
    <name evidence="2" type="ORF">M0812_24282</name>
</gene>
<evidence type="ECO:0000256" key="1">
    <source>
        <dbReference type="SAM" id="MobiDB-lite"/>
    </source>
</evidence>
<dbReference type="EMBL" id="JANTQA010000057">
    <property type="protein sequence ID" value="KAJ3428943.1"/>
    <property type="molecule type" value="Genomic_DNA"/>
</dbReference>